<feature type="transmembrane region" description="Helical" evidence="1">
    <location>
        <begin position="99"/>
        <end position="118"/>
    </location>
</feature>
<comment type="caution">
    <text evidence="3">The sequence shown here is derived from an EMBL/GenBank/DDBJ whole genome shotgun (WGS) entry which is preliminary data.</text>
</comment>
<protein>
    <submittedName>
        <fullName evidence="3">DUF2007 domain-containing protein</fullName>
    </submittedName>
</protein>
<organism evidence="3 4">
    <name type="scientific">Mediterraneibacter hominis</name>
    <dbReference type="NCBI Taxonomy" id="2763054"/>
    <lineage>
        <taxon>Bacteria</taxon>
        <taxon>Bacillati</taxon>
        <taxon>Bacillota</taxon>
        <taxon>Clostridia</taxon>
        <taxon>Lachnospirales</taxon>
        <taxon>Lachnospiraceae</taxon>
        <taxon>Mediterraneibacter</taxon>
    </lineage>
</organism>
<dbReference type="EMBL" id="JACOPF010000001">
    <property type="protein sequence ID" value="MBC5689081.1"/>
    <property type="molecule type" value="Genomic_DNA"/>
</dbReference>
<name>A0A923LI39_9FIRM</name>
<feature type="domain" description="DUF2007" evidence="2">
    <location>
        <begin position="11"/>
        <end position="73"/>
    </location>
</feature>
<evidence type="ECO:0000313" key="3">
    <source>
        <dbReference type="EMBL" id="MBC5689081.1"/>
    </source>
</evidence>
<dbReference type="SUPFAM" id="SSF54913">
    <property type="entry name" value="GlnB-like"/>
    <property type="match status" value="1"/>
</dbReference>
<gene>
    <name evidence="3" type="ORF">H8S37_09095</name>
</gene>
<dbReference type="InterPro" id="IPR018551">
    <property type="entry name" value="DUF2007"/>
</dbReference>
<evidence type="ECO:0000259" key="2">
    <source>
        <dbReference type="Pfam" id="PF09413"/>
    </source>
</evidence>
<keyword evidence="1" id="KW-0812">Transmembrane</keyword>
<reference evidence="3" key="1">
    <citation type="submission" date="2020-08" db="EMBL/GenBank/DDBJ databases">
        <title>Genome public.</title>
        <authorList>
            <person name="Liu C."/>
            <person name="Sun Q."/>
        </authorList>
    </citation>
    <scope>NUCLEOTIDE SEQUENCE</scope>
    <source>
        <strain evidence="3">NSJ-55</strain>
    </source>
</reference>
<keyword evidence="1" id="KW-1133">Transmembrane helix</keyword>
<dbReference type="RefSeq" id="WP_186875651.1">
    <property type="nucleotide sequence ID" value="NZ_JACOPF010000001.1"/>
</dbReference>
<keyword evidence="1" id="KW-0472">Membrane</keyword>
<sequence length="123" mass="13537">MRGMKPVEACSCSDHIEADMLIEALHNQGISAYRQSKGSGDYMNLYMGTSVFGETIYVDEEDLPQAKEIIERITLPVTDDDISDEQLPAASPMRRAAKILCFLAALLLFLCALLPSLLELING</sequence>
<dbReference type="AlphaFoldDB" id="A0A923LI39"/>
<evidence type="ECO:0000313" key="4">
    <source>
        <dbReference type="Proteomes" id="UP000652477"/>
    </source>
</evidence>
<dbReference type="Proteomes" id="UP000652477">
    <property type="component" value="Unassembled WGS sequence"/>
</dbReference>
<accession>A0A923LI39</accession>
<proteinExistence type="predicted"/>
<keyword evidence="4" id="KW-1185">Reference proteome</keyword>
<dbReference type="InterPro" id="IPR011322">
    <property type="entry name" value="N-reg_PII-like_a/b"/>
</dbReference>
<dbReference type="Pfam" id="PF09413">
    <property type="entry name" value="DUF2007"/>
    <property type="match status" value="1"/>
</dbReference>
<evidence type="ECO:0000256" key="1">
    <source>
        <dbReference type="SAM" id="Phobius"/>
    </source>
</evidence>